<evidence type="ECO:0000313" key="3">
    <source>
        <dbReference type="Proteomes" id="UP000009045"/>
    </source>
</evidence>
<gene>
    <name evidence="2" type="ordered locus">SM11_chr2289</name>
</gene>
<dbReference type="Pfam" id="PF01402">
    <property type="entry name" value="RHH_1"/>
    <property type="match status" value="1"/>
</dbReference>
<dbReference type="AlphaFoldDB" id="F7X2Y8"/>
<sequence>MRALIDMNDTQVEALDTLAKRVRRSRAALIREAIDDYLNRHHREQIEDGFGLWGKRKVDGLAYQEKVRGEW</sequence>
<organism evidence="2 3">
    <name type="scientific">Sinorhizobium meliloti (strain SM11)</name>
    <dbReference type="NCBI Taxonomy" id="707241"/>
    <lineage>
        <taxon>Bacteria</taxon>
        <taxon>Pseudomonadati</taxon>
        <taxon>Pseudomonadota</taxon>
        <taxon>Alphaproteobacteria</taxon>
        <taxon>Hyphomicrobiales</taxon>
        <taxon>Rhizobiaceae</taxon>
        <taxon>Sinorhizobium/Ensifer group</taxon>
        <taxon>Sinorhizobium</taxon>
    </lineage>
</organism>
<dbReference type="GO" id="GO:0006355">
    <property type="term" value="P:regulation of DNA-templated transcription"/>
    <property type="evidence" value="ECO:0007669"/>
    <property type="project" value="InterPro"/>
</dbReference>
<dbReference type="InterPro" id="IPR010985">
    <property type="entry name" value="Ribbon_hlx_hlx"/>
</dbReference>
<dbReference type="RefSeq" id="WP_010969155.1">
    <property type="nucleotide sequence ID" value="NC_017325.1"/>
</dbReference>
<evidence type="ECO:0000313" key="2">
    <source>
        <dbReference type="EMBL" id="AEH79546.1"/>
    </source>
</evidence>
<dbReference type="HOGENOM" id="CLU_182089_2_0_5"/>
<dbReference type="Gene3D" id="1.10.1220.10">
    <property type="entry name" value="Met repressor-like"/>
    <property type="match status" value="1"/>
</dbReference>
<dbReference type="PATRIC" id="fig|707241.3.peg.2391"/>
<evidence type="ECO:0000259" key="1">
    <source>
        <dbReference type="Pfam" id="PF01402"/>
    </source>
</evidence>
<name>F7X2Y8_SINMM</name>
<feature type="domain" description="Ribbon-helix-helix protein CopG" evidence="1">
    <location>
        <begin position="9"/>
        <end position="40"/>
    </location>
</feature>
<protein>
    <recommendedName>
        <fullName evidence="1">Ribbon-helix-helix protein CopG domain-containing protein</fullName>
    </recommendedName>
</protein>
<dbReference type="SUPFAM" id="SSF47598">
    <property type="entry name" value="Ribbon-helix-helix"/>
    <property type="match status" value="1"/>
</dbReference>
<proteinExistence type="predicted"/>
<dbReference type="InterPro" id="IPR013321">
    <property type="entry name" value="Arc_rbn_hlx_hlx"/>
</dbReference>
<dbReference type="EMBL" id="CP001830">
    <property type="protein sequence ID" value="AEH79546.1"/>
    <property type="molecule type" value="Genomic_DNA"/>
</dbReference>
<accession>F7X2Y8</accession>
<dbReference type="InterPro" id="IPR002145">
    <property type="entry name" value="CopG"/>
</dbReference>
<dbReference type="Proteomes" id="UP000009045">
    <property type="component" value="Chromosome"/>
</dbReference>
<reference evidence="2 3" key="1">
    <citation type="journal article" date="2011" name="J. Biotechnol.">
        <title>The complete genome sequence of the dominant Sinorhizobium meliloti field isolate SM11 extends the S. meliloti pan-genome.</title>
        <authorList>
            <person name="Schneiker-Bekel S."/>
            <person name="Wibberg D."/>
            <person name="Bekel T."/>
            <person name="Blom J."/>
            <person name="Linke B."/>
            <person name="Neuweger H."/>
            <person name="Stiens M."/>
            <person name="Vorholter F.J."/>
            <person name="Weidner S."/>
            <person name="Goesmann A."/>
            <person name="Puhler A."/>
            <person name="Schluter A."/>
        </authorList>
    </citation>
    <scope>NUCLEOTIDE SEQUENCE [LARGE SCALE GENOMIC DNA]</scope>
    <source>
        <strain evidence="2 3">SM11</strain>
    </source>
</reference>
<dbReference type="KEGG" id="smx:SM11_chr2289"/>